<organism evidence="1 2">
    <name type="scientific">Endozoicomonas montiporae CL-33</name>
    <dbReference type="NCBI Taxonomy" id="570277"/>
    <lineage>
        <taxon>Bacteria</taxon>
        <taxon>Pseudomonadati</taxon>
        <taxon>Pseudomonadota</taxon>
        <taxon>Gammaproteobacteria</taxon>
        <taxon>Oceanospirillales</taxon>
        <taxon>Endozoicomonadaceae</taxon>
        <taxon>Endozoicomonas</taxon>
    </lineage>
</organism>
<dbReference type="EMBL" id="CP013251">
    <property type="protein sequence ID" value="AMO56589.1"/>
    <property type="molecule type" value="Genomic_DNA"/>
</dbReference>
<accession>A0A142BCW3</accession>
<evidence type="ECO:0000313" key="2">
    <source>
        <dbReference type="Proteomes" id="UP000071065"/>
    </source>
</evidence>
<evidence type="ECO:0000313" key="1">
    <source>
        <dbReference type="EMBL" id="AMO56589.1"/>
    </source>
</evidence>
<dbReference type="Proteomes" id="UP000071065">
    <property type="component" value="Chromosome"/>
</dbReference>
<dbReference type="PATRIC" id="fig|570277.3.peg.2688"/>
<dbReference type="KEGG" id="emp:EZMO1_2507"/>
<sequence length="124" mass="14621">MSKPLPILILDKNDFTMSINIHKKRWRCIDVSPVRGMPKGFLVVRLTYQTSTKFTIVVYKVHELLTTTKEITFEFEILRKLLKYEFNKVAKLYPINFILPYNKLIKQASIDKLADQERSIGCKR</sequence>
<reference evidence="1 2" key="1">
    <citation type="journal article" date="2016" name="Front. Microbiol.">
        <title>Genomic Insight into the Host-Endosymbiont Relationship of Endozoicomonas montiporae CL-33(T) with its Coral Host.</title>
        <authorList>
            <person name="Ding J.-Y."/>
            <person name="Shiu J.-H."/>
            <person name="Chen W.-M."/>
            <person name="Chiang Y.-R."/>
            <person name="Tang S.-L."/>
        </authorList>
    </citation>
    <scope>NUCLEOTIDE SEQUENCE [LARGE SCALE GENOMIC DNA]</scope>
    <source>
        <strain evidence="1 2">CL-33</strain>
    </source>
</reference>
<protein>
    <submittedName>
        <fullName evidence="1">Uncharacterized protein</fullName>
    </submittedName>
</protein>
<gene>
    <name evidence="1" type="ORF">EZMO1_2507</name>
</gene>
<proteinExistence type="predicted"/>
<dbReference type="AlphaFoldDB" id="A0A142BCW3"/>
<dbReference type="RefSeq" id="WP_061509498.1">
    <property type="nucleotide sequence ID" value="NZ_CP013251.1"/>
</dbReference>
<name>A0A142BCW3_9GAMM</name>